<name>A0ABW0SZL5_9GAMM</name>
<evidence type="ECO:0000256" key="1">
    <source>
        <dbReference type="SAM" id="MobiDB-lite"/>
    </source>
</evidence>
<dbReference type="PROSITE" id="PS50943">
    <property type="entry name" value="HTH_CROC1"/>
    <property type="match status" value="1"/>
</dbReference>
<sequence length="141" mass="15389">MAKRIPPTHPRVQRQIEALSLRLRAARMRRSMTQEVMAERVGVSVPTIAKLENGDPSTSLATVLRALTVLGLAGDIDLIAAQDTLGRELQDNALRRTNAPPRTRTTPTPWPTPIAQTPPAPTLLPTPSVPPKPPRPRKPKP</sequence>
<dbReference type="InterPro" id="IPR001387">
    <property type="entry name" value="Cro/C1-type_HTH"/>
</dbReference>
<protein>
    <submittedName>
        <fullName evidence="3">Helix-turn-helix transcriptional regulator</fullName>
    </submittedName>
</protein>
<dbReference type="Gene3D" id="1.10.260.40">
    <property type="entry name" value="lambda repressor-like DNA-binding domains"/>
    <property type="match status" value="1"/>
</dbReference>
<dbReference type="EMBL" id="JBHSNG010000011">
    <property type="protein sequence ID" value="MFC5581766.1"/>
    <property type="molecule type" value="Genomic_DNA"/>
</dbReference>
<dbReference type="SUPFAM" id="SSF47413">
    <property type="entry name" value="lambda repressor-like DNA-binding domains"/>
    <property type="match status" value="1"/>
</dbReference>
<proteinExistence type="predicted"/>
<dbReference type="SMART" id="SM00530">
    <property type="entry name" value="HTH_XRE"/>
    <property type="match status" value="1"/>
</dbReference>
<dbReference type="RefSeq" id="WP_377327220.1">
    <property type="nucleotide sequence ID" value="NZ_JBHSNG010000011.1"/>
</dbReference>
<evidence type="ECO:0000313" key="4">
    <source>
        <dbReference type="Proteomes" id="UP001596111"/>
    </source>
</evidence>
<dbReference type="InterPro" id="IPR010982">
    <property type="entry name" value="Lambda_DNA-bd_dom_sf"/>
</dbReference>
<dbReference type="Pfam" id="PF13560">
    <property type="entry name" value="HTH_31"/>
    <property type="match status" value="1"/>
</dbReference>
<dbReference type="CDD" id="cd00093">
    <property type="entry name" value="HTH_XRE"/>
    <property type="match status" value="1"/>
</dbReference>
<keyword evidence="4" id="KW-1185">Reference proteome</keyword>
<evidence type="ECO:0000313" key="3">
    <source>
        <dbReference type="EMBL" id="MFC5581766.1"/>
    </source>
</evidence>
<organism evidence="3 4">
    <name type="scientific">Rhodanobacter terrae</name>
    <dbReference type="NCBI Taxonomy" id="418647"/>
    <lineage>
        <taxon>Bacteria</taxon>
        <taxon>Pseudomonadati</taxon>
        <taxon>Pseudomonadota</taxon>
        <taxon>Gammaproteobacteria</taxon>
        <taxon>Lysobacterales</taxon>
        <taxon>Rhodanobacteraceae</taxon>
        <taxon>Rhodanobacter</taxon>
    </lineage>
</organism>
<feature type="compositionally biased region" description="Pro residues" evidence="1">
    <location>
        <begin position="108"/>
        <end position="133"/>
    </location>
</feature>
<evidence type="ECO:0000259" key="2">
    <source>
        <dbReference type="PROSITE" id="PS50943"/>
    </source>
</evidence>
<feature type="region of interest" description="Disordered" evidence="1">
    <location>
        <begin position="87"/>
        <end position="141"/>
    </location>
</feature>
<gene>
    <name evidence="3" type="ORF">ACFPPB_11645</name>
</gene>
<comment type="caution">
    <text evidence="3">The sequence shown here is derived from an EMBL/GenBank/DDBJ whole genome shotgun (WGS) entry which is preliminary data.</text>
</comment>
<reference evidence="4" key="1">
    <citation type="journal article" date="2019" name="Int. J. Syst. Evol. Microbiol.">
        <title>The Global Catalogue of Microorganisms (GCM) 10K type strain sequencing project: providing services to taxonomists for standard genome sequencing and annotation.</title>
        <authorList>
            <consortium name="The Broad Institute Genomics Platform"/>
            <consortium name="The Broad Institute Genome Sequencing Center for Infectious Disease"/>
            <person name="Wu L."/>
            <person name="Ma J."/>
        </authorList>
    </citation>
    <scope>NUCLEOTIDE SEQUENCE [LARGE SCALE GENOMIC DNA]</scope>
    <source>
        <strain evidence="4">CGMCC 1.13587</strain>
    </source>
</reference>
<accession>A0ABW0SZL5</accession>
<feature type="domain" description="HTH cro/C1-type" evidence="2">
    <location>
        <begin position="23"/>
        <end position="76"/>
    </location>
</feature>
<dbReference type="Proteomes" id="UP001596111">
    <property type="component" value="Unassembled WGS sequence"/>
</dbReference>
<feature type="compositionally biased region" description="Low complexity" evidence="1">
    <location>
        <begin position="95"/>
        <end position="107"/>
    </location>
</feature>